<feature type="domain" description="Tc1-like transposase DDE" evidence="1">
    <location>
        <begin position="77"/>
        <end position="173"/>
    </location>
</feature>
<evidence type="ECO:0000313" key="2">
    <source>
        <dbReference type="EMBL" id="KAF2264949.1"/>
    </source>
</evidence>
<comment type="caution">
    <text evidence="2">The sequence shown here is derived from an EMBL/GenBank/DDBJ whole genome shotgun (WGS) entry which is preliminary data.</text>
</comment>
<feature type="non-terminal residue" evidence="2">
    <location>
        <position position="1"/>
    </location>
</feature>
<gene>
    <name evidence="2" type="ORF">CC78DRAFT_462752</name>
</gene>
<dbReference type="Proteomes" id="UP000800093">
    <property type="component" value="Unassembled WGS sequence"/>
</dbReference>
<dbReference type="OrthoDB" id="3786552at2759"/>
<name>A0A9P4KF37_9PLEO</name>
<dbReference type="GO" id="GO:0003676">
    <property type="term" value="F:nucleic acid binding"/>
    <property type="evidence" value="ECO:0007669"/>
    <property type="project" value="InterPro"/>
</dbReference>
<accession>A0A9P4KF37</accession>
<dbReference type="AlphaFoldDB" id="A0A9P4KF37"/>
<dbReference type="EMBL" id="ML986612">
    <property type="protein sequence ID" value="KAF2264949.1"/>
    <property type="molecule type" value="Genomic_DNA"/>
</dbReference>
<organism evidence="2 3">
    <name type="scientific">Lojkania enalia</name>
    <dbReference type="NCBI Taxonomy" id="147567"/>
    <lineage>
        <taxon>Eukaryota</taxon>
        <taxon>Fungi</taxon>
        <taxon>Dikarya</taxon>
        <taxon>Ascomycota</taxon>
        <taxon>Pezizomycotina</taxon>
        <taxon>Dothideomycetes</taxon>
        <taxon>Pleosporomycetidae</taxon>
        <taxon>Pleosporales</taxon>
        <taxon>Pleosporales incertae sedis</taxon>
        <taxon>Lojkania</taxon>
    </lineage>
</organism>
<sequence>KATEKPFLILVHMHNRLMWAWDHVFWTNEQWASIGWSDEMSACINSGEIYVTRRVEEKYLLDCCVLKFKDFLSWIVWAIISLNIKGPLLFIKKDWNKGKLNSEVYIVYMLPVINAYKTYENKQLIVIEDNSSVHTSKATVTAEYELGIQKIWWPANSPDLNPIENVWRLLKYRV</sequence>
<dbReference type="Pfam" id="PF13358">
    <property type="entry name" value="DDE_3"/>
    <property type="match status" value="1"/>
</dbReference>
<evidence type="ECO:0000259" key="1">
    <source>
        <dbReference type="Pfam" id="PF13358"/>
    </source>
</evidence>
<keyword evidence="3" id="KW-1185">Reference proteome</keyword>
<evidence type="ECO:0000313" key="3">
    <source>
        <dbReference type="Proteomes" id="UP000800093"/>
    </source>
</evidence>
<protein>
    <recommendedName>
        <fullName evidence="1">Tc1-like transposase DDE domain-containing protein</fullName>
    </recommendedName>
</protein>
<reference evidence="3" key="1">
    <citation type="journal article" date="2020" name="Stud. Mycol.">
        <title>101 Dothideomycetes genomes: A test case for predicting lifestyles and emergence of pathogens.</title>
        <authorList>
            <person name="Haridas S."/>
            <person name="Albert R."/>
            <person name="Binder M."/>
            <person name="Bloem J."/>
            <person name="LaButti K."/>
            <person name="Salamov A."/>
            <person name="Andreopoulos B."/>
            <person name="Baker S."/>
            <person name="Barry K."/>
            <person name="Bills G."/>
            <person name="Bluhm B."/>
            <person name="Cannon C."/>
            <person name="Castanera R."/>
            <person name="Culley D."/>
            <person name="Daum C."/>
            <person name="Ezra D."/>
            <person name="Gonzalez J."/>
            <person name="Henrissat B."/>
            <person name="Kuo A."/>
            <person name="Liang C."/>
            <person name="Lipzen A."/>
            <person name="Lutzoni F."/>
            <person name="Magnuson J."/>
            <person name="Mondo S."/>
            <person name="Nolan M."/>
            <person name="Ohm R."/>
            <person name="Pangilinan J."/>
            <person name="Park H.-J."/>
            <person name="Ramirez L."/>
            <person name="Alfaro M."/>
            <person name="Sun H."/>
            <person name="Tritt A."/>
            <person name="Yoshinaga Y."/>
            <person name="Zwiers L.-H."/>
            <person name="Turgeon B."/>
            <person name="Goodwin S."/>
            <person name="Spatafora J."/>
            <person name="Crous P."/>
            <person name="Grigoriev I."/>
        </authorList>
    </citation>
    <scope>NUCLEOTIDE SEQUENCE [LARGE SCALE GENOMIC DNA]</scope>
    <source>
        <strain evidence="3">CBS 304.66</strain>
    </source>
</reference>
<dbReference type="InterPro" id="IPR036397">
    <property type="entry name" value="RNaseH_sf"/>
</dbReference>
<dbReference type="Gene3D" id="3.30.420.10">
    <property type="entry name" value="Ribonuclease H-like superfamily/Ribonuclease H"/>
    <property type="match status" value="1"/>
</dbReference>
<proteinExistence type="predicted"/>
<dbReference type="InterPro" id="IPR038717">
    <property type="entry name" value="Tc1-like_DDE_dom"/>
</dbReference>